<organism evidence="3 4">
    <name type="scientific">Leishmania mexicana (strain MHOM/GT/2001/U1103)</name>
    <dbReference type="NCBI Taxonomy" id="929439"/>
    <lineage>
        <taxon>Eukaryota</taxon>
        <taxon>Discoba</taxon>
        <taxon>Euglenozoa</taxon>
        <taxon>Kinetoplastea</taxon>
        <taxon>Metakinetoplastina</taxon>
        <taxon>Trypanosomatida</taxon>
        <taxon>Trypanosomatidae</taxon>
        <taxon>Leishmaniinae</taxon>
        <taxon>Leishmania</taxon>
    </lineage>
</organism>
<dbReference type="OrthoDB" id="441129at2759"/>
<keyword evidence="4" id="KW-1185">Reference proteome</keyword>
<feature type="region of interest" description="Disordered" evidence="2">
    <location>
        <begin position="81"/>
        <end position="112"/>
    </location>
</feature>
<accession>E9AU36</accession>
<evidence type="ECO:0000313" key="3">
    <source>
        <dbReference type="EMBL" id="CBZ26461.1"/>
    </source>
</evidence>
<dbReference type="RefSeq" id="XP_003874960.1">
    <property type="nucleotide sequence ID" value="XM_003874911.1"/>
</dbReference>
<gene>
    <name evidence="3" type="ORF">LMXM_36_6010</name>
</gene>
<dbReference type="OMA" id="MRHARLE"/>
<dbReference type="PANTHER" id="PTHR14845:SF0">
    <property type="entry name" value="DUF4515 DOMAIN-CONTAINING PROTEIN"/>
    <property type="match status" value="1"/>
</dbReference>
<dbReference type="GeneID" id="13448392"/>
<evidence type="ECO:0000256" key="2">
    <source>
        <dbReference type="SAM" id="MobiDB-lite"/>
    </source>
</evidence>
<feature type="region of interest" description="Disordered" evidence="2">
    <location>
        <begin position="1"/>
        <end position="28"/>
    </location>
</feature>
<dbReference type="Proteomes" id="UP000007259">
    <property type="component" value="Chromosome 20"/>
</dbReference>
<evidence type="ECO:0000256" key="1">
    <source>
        <dbReference type="SAM" id="Coils"/>
    </source>
</evidence>
<keyword evidence="1" id="KW-0175">Coiled coil</keyword>
<dbReference type="VEuPathDB" id="TriTrypDB:LmxM.36.6010"/>
<evidence type="ECO:0000313" key="4">
    <source>
        <dbReference type="Proteomes" id="UP000007259"/>
    </source>
</evidence>
<feature type="coiled-coil region" evidence="1">
    <location>
        <begin position="240"/>
        <end position="345"/>
    </location>
</feature>
<dbReference type="EMBL" id="FR799573">
    <property type="protein sequence ID" value="CBZ26461.1"/>
    <property type="molecule type" value="Genomic_DNA"/>
</dbReference>
<dbReference type="KEGG" id="lmi:LMXM_36_6010"/>
<protein>
    <submittedName>
        <fullName evidence="3">Uncharacterized protein</fullName>
    </submittedName>
</protein>
<dbReference type="AlphaFoldDB" id="E9AU36"/>
<dbReference type="PANTHER" id="PTHR14845">
    <property type="entry name" value="COILED-COIL DOMAIN-CONTAINING 166"/>
    <property type="match status" value="1"/>
</dbReference>
<reference evidence="3 4" key="1">
    <citation type="journal article" date="2011" name="Genome Res.">
        <title>Chromosome and gene copy number variation allow major structural change between species and strains of Leishmania.</title>
        <authorList>
            <person name="Rogers M.B."/>
            <person name="Hilley J.D."/>
            <person name="Dickens N.J."/>
            <person name="Wilkes J."/>
            <person name="Bates P.A."/>
            <person name="Depledge D.P."/>
            <person name="Harris D."/>
            <person name="Her Y."/>
            <person name="Herzyk P."/>
            <person name="Imamura H."/>
            <person name="Otto T.D."/>
            <person name="Sanders M."/>
            <person name="Seeger K."/>
            <person name="Dujardin J.C."/>
            <person name="Berriman M."/>
            <person name="Smith D.F."/>
            <person name="Hertz-Fowler C."/>
            <person name="Mottram J.C."/>
        </authorList>
    </citation>
    <scope>NUCLEOTIDE SEQUENCE [LARGE SCALE GENOMIC DNA]</scope>
    <source>
        <strain evidence="3 4">MHOM/GT/2001/U1103</strain>
    </source>
</reference>
<dbReference type="PhylomeDB" id="E9AU36"/>
<name>E9AU36_LEIMU</name>
<feature type="coiled-coil region" evidence="1">
    <location>
        <begin position="122"/>
        <end position="180"/>
    </location>
</feature>
<proteinExistence type="predicted"/>
<sequence length="670" mass="73032">MEQTRGPIVAGVAESNGTATRRGSPIPSVDCSRLERNLTKALQLADAIATTPSTHFSTPVGSPGDGVDGLTLLTSPSNSPTIAPAHPLSPPTACDETASGVRSEVIGSPNDGSAAAVQQRLLRAKDNEIAHLRRTVHELSSQLHNALTALDQREDTSAELHELKSTYEAEEERRENEMRHARLEMLESRVKYRTREEKLAETYAVDVHAKAMEMLQPHTQKVHDKNFELMKEKIMLAQEVTTMRAKYKDLQEKYALLKRKTDLDGSATREMLQRSLLQKNEIASLRLQVKTTEDNLNAVVAEYDKKLYAENEIHEEAIRLLAHERDAARRDALQLQRELVHLRSAAGNVLAQRSELESFFYAALEEVRQGVVEERRQLLLENTTKGGVINSKQVSPSHTISSLLRLGAPERLMLTDSASPALLRSSSPAGWAVDRKGFPKRIVAAASTNLRSRAGVAAASSTISASRSAPLGDAALLKLQASPSVEKAMVDGALVTLPDASPSYLRSSGHGVPPLLARATDRCAVVAASAAQSGWRSTSCEDGAPFRLGPPTVEDDYGAPCPAPVGQHGALDTAEAGDFSPLRSLPSAPTWQDVKRVDVSELRWVDKERVIQLLFKRIRQDGRQHARMLQHASLKSDPLGSKIDAVAPVEVLPSDATELGRDSLTFLTQQ</sequence>